<evidence type="ECO:0008006" key="9">
    <source>
        <dbReference type="Google" id="ProtNLM"/>
    </source>
</evidence>
<dbReference type="PRINTS" id="PR00449">
    <property type="entry name" value="RASTRNSFRMNG"/>
</dbReference>
<reference evidence="7 8" key="1">
    <citation type="submission" date="2024-04" db="EMBL/GenBank/DDBJ databases">
        <authorList>
            <person name="Rising A."/>
            <person name="Reimegard J."/>
            <person name="Sonavane S."/>
            <person name="Akerstrom W."/>
            <person name="Nylinder S."/>
            <person name="Hedman E."/>
            <person name="Kallberg Y."/>
        </authorList>
    </citation>
    <scope>NUCLEOTIDE SEQUENCE [LARGE SCALE GENOMIC DNA]</scope>
</reference>
<dbReference type="InterPro" id="IPR027417">
    <property type="entry name" value="P-loop_NTPase"/>
</dbReference>
<dbReference type="Pfam" id="PF00071">
    <property type="entry name" value="Ras"/>
    <property type="match status" value="1"/>
</dbReference>
<evidence type="ECO:0000256" key="4">
    <source>
        <dbReference type="ARBA" id="ARBA00023288"/>
    </source>
</evidence>
<keyword evidence="8" id="KW-1185">Reference proteome</keyword>
<dbReference type="EMBL" id="CAXIEN010000379">
    <property type="protein sequence ID" value="CAL1295801.1"/>
    <property type="molecule type" value="Genomic_DNA"/>
</dbReference>
<accession>A0AAV2BHU8</accession>
<evidence type="ECO:0000256" key="1">
    <source>
        <dbReference type="ARBA" id="ARBA00022481"/>
    </source>
</evidence>
<feature type="compositionally biased region" description="Polar residues" evidence="6">
    <location>
        <begin position="1"/>
        <end position="10"/>
    </location>
</feature>
<evidence type="ECO:0000256" key="5">
    <source>
        <dbReference type="ARBA" id="ARBA00046278"/>
    </source>
</evidence>
<dbReference type="GO" id="GO:0007165">
    <property type="term" value="P:signal transduction"/>
    <property type="evidence" value="ECO:0007669"/>
    <property type="project" value="InterPro"/>
</dbReference>
<dbReference type="GO" id="GO:0016020">
    <property type="term" value="C:membrane"/>
    <property type="evidence" value="ECO:0007669"/>
    <property type="project" value="InterPro"/>
</dbReference>
<gene>
    <name evidence="7" type="ORF">LARSCL_LOCUS19477</name>
</gene>
<dbReference type="GO" id="GO:0003924">
    <property type="term" value="F:GTPase activity"/>
    <property type="evidence" value="ECO:0007669"/>
    <property type="project" value="InterPro"/>
</dbReference>
<dbReference type="GO" id="GO:0005525">
    <property type="term" value="F:GTP binding"/>
    <property type="evidence" value="ECO:0007669"/>
    <property type="project" value="UniProtKB-KW"/>
</dbReference>
<proteinExistence type="predicted"/>
<dbReference type="Proteomes" id="UP001497382">
    <property type="component" value="Unassembled WGS sequence"/>
</dbReference>
<evidence type="ECO:0000313" key="8">
    <source>
        <dbReference type="Proteomes" id="UP001497382"/>
    </source>
</evidence>
<protein>
    <recommendedName>
        <fullName evidence="9">GTP-binding protein</fullName>
    </recommendedName>
</protein>
<feature type="region of interest" description="Disordered" evidence="6">
    <location>
        <begin position="1"/>
        <end position="27"/>
    </location>
</feature>
<dbReference type="InterPro" id="IPR020849">
    <property type="entry name" value="Small_GTPase_Ras-type"/>
</dbReference>
<dbReference type="SMART" id="SM00173">
    <property type="entry name" value="RAS"/>
    <property type="match status" value="1"/>
</dbReference>
<evidence type="ECO:0000256" key="3">
    <source>
        <dbReference type="ARBA" id="ARBA00023134"/>
    </source>
</evidence>
<feature type="compositionally biased region" description="Low complexity" evidence="6">
    <location>
        <begin position="11"/>
        <end position="27"/>
    </location>
</feature>
<keyword evidence="2" id="KW-0547">Nucleotide-binding</keyword>
<dbReference type="AlphaFoldDB" id="A0AAV2BHU8"/>
<comment type="caution">
    <text evidence="7">The sequence shown here is derived from an EMBL/GenBank/DDBJ whole genome shotgun (WGS) entry which is preliminary data.</text>
</comment>
<dbReference type="Gene3D" id="3.40.50.300">
    <property type="entry name" value="P-loop containing nucleotide triphosphate hydrolases"/>
    <property type="match status" value="1"/>
</dbReference>
<keyword evidence="4" id="KW-0449">Lipoprotein</keyword>
<keyword evidence="1" id="KW-0488">Methylation</keyword>
<dbReference type="SMART" id="SM00175">
    <property type="entry name" value="RAB"/>
    <property type="match status" value="1"/>
</dbReference>
<comment type="subcellular location">
    <subcellularLocation>
        <location evidence="5">Endomembrane system</location>
        <topology evidence="5">Lipid-anchor</topology>
        <orientation evidence="5">Cytoplasmic side</orientation>
    </subcellularLocation>
</comment>
<dbReference type="InterPro" id="IPR001806">
    <property type="entry name" value="Small_GTPase"/>
</dbReference>
<organism evidence="7 8">
    <name type="scientific">Larinioides sclopetarius</name>
    <dbReference type="NCBI Taxonomy" id="280406"/>
    <lineage>
        <taxon>Eukaryota</taxon>
        <taxon>Metazoa</taxon>
        <taxon>Ecdysozoa</taxon>
        <taxon>Arthropoda</taxon>
        <taxon>Chelicerata</taxon>
        <taxon>Arachnida</taxon>
        <taxon>Araneae</taxon>
        <taxon>Araneomorphae</taxon>
        <taxon>Entelegynae</taxon>
        <taxon>Araneoidea</taxon>
        <taxon>Araneidae</taxon>
        <taxon>Larinioides</taxon>
    </lineage>
</organism>
<evidence type="ECO:0000256" key="6">
    <source>
        <dbReference type="SAM" id="MobiDB-lite"/>
    </source>
</evidence>
<name>A0AAV2BHU8_9ARAC</name>
<dbReference type="SUPFAM" id="SSF52540">
    <property type="entry name" value="P-loop containing nucleoside triphosphate hydrolases"/>
    <property type="match status" value="1"/>
</dbReference>
<sequence length="233" mass="26710">MSRSMPSSLFSAMPSSMPSRMSSSMSISMREEKSPKKLDFMRDLAKSKIFTLKPLAVCVIGDEETGRRTLIRRFLNMDDGPFQHPENREDTTRNFMVNLTDRPNVIGRGYVYLYTFIFNLQKLDFETIFEKVGCSKTFLVIFDVGRGSTLHTAIHCLVKITETLRRRTPEFILVGNKVDLPQREVSAERGREIAEMFKAERYYECSALMNINMNAVLDAVLVMALDQFIPLPP</sequence>
<evidence type="ECO:0000256" key="2">
    <source>
        <dbReference type="ARBA" id="ARBA00022741"/>
    </source>
</evidence>
<dbReference type="PANTHER" id="PTHR24070">
    <property type="entry name" value="RAS, DI-RAS, AND RHEB FAMILY MEMBERS OF SMALL GTPASE SUPERFAMILY"/>
    <property type="match status" value="1"/>
</dbReference>
<dbReference type="GO" id="GO:0012505">
    <property type="term" value="C:endomembrane system"/>
    <property type="evidence" value="ECO:0007669"/>
    <property type="project" value="UniProtKB-SubCell"/>
</dbReference>
<evidence type="ECO:0000313" key="7">
    <source>
        <dbReference type="EMBL" id="CAL1295801.1"/>
    </source>
</evidence>
<keyword evidence="3" id="KW-0342">GTP-binding</keyword>